<dbReference type="Proteomes" id="UP000286415">
    <property type="component" value="Unassembled WGS sequence"/>
</dbReference>
<accession>A0A8T1MQU7</accession>
<sequence length="137" mass="15801">MMLWKDDVQADGRLIGVVKFHRIGSVVGLVKREHLCYGYEISSTKFTLIAGLLRTSRDECEQTRSDCYRCNGVYIRLTNSILPFDIRDCRTYASLKVPYREPQQWVKVNGFAGAISTEYKHVWINVYQTRNVPSTST</sequence>
<evidence type="ECO:0000313" key="2">
    <source>
        <dbReference type="Proteomes" id="UP000286415"/>
    </source>
</evidence>
<gene>
    <name evidence="1" type="ORF">CSKR_109175</name>
</gene>
<reference evidence="1 2" key="1">
    <citation type="journal article" date="2018" name="Biotechnol. Adv.">
        <title>Improved genomic resources and new bioinformatic workflow for the carcinogenic parasite Clonorchis sinensis: Biotechnological implications.</title>
        <authorList>
            <person name="Wang D."/>
            <person name="Korhonen P.K."/>
            <person name="Gasser R.B."/>
            <person name="Young N.D."/>
        </authorList>
    </citation>
    <scope>NUCLEOTIDE SEQUENCE [LARGE SCALE GENOMIC DNA]</scope>
    <source>
        <strain evidence="1">Cs-k2</strain>
    </source>
</reference>
<keyword evidence="2" id="KW-1185">Reference proteome</keyword>
<proteinExistence type="predicted"/>
<reference evidence="1 2" key="2">
    <citation type="journal article" date="2021" name="Genomics">
        <title>High-quality reference genome for Clonorchis sinensis.</title>
        <authorList>
            <person name="Young N.D."/>
            <person name="Stroehlein A.J."/>
            <person name="Kinkar L."/>
            <person name="Wang T."/>
            <person name="Sohn W.M."/>
            <person name="Chang B.C.H."/>
            <person name="Kaur P."/>
            <person name="Weisz D."/>
            <person name="Dudchenko O."/>
            <person name="Aiden E.L."/>
            <person name="Korhonen P.K."/>
            <person name="Gasser R.B."/>
        </authorList>
    </citation>
    <scope>NUCLEOTIDE SEQUENCE [LARGE SCALE GENOMIC DNA]</scope>
    <source>
        <strain evidence="1">Cs-k2</strain>
    </source>
</reference>
<dbReference type="OrthoDB" id="10640287at2759"/>
<protein>
    <submittedName>
        <fullName evidence="1">Uncharacterized protein</fullName>
    </submittedName>
</protein>
<evidence type="ECO:0000313" key="1">
    <source>
        <dbReference type="EMBL" id="KAG5451744.1"/>
    </source>
</evidence>
<comment type="caution">
    <text evidence="1">The sequence shown here is derived from an EMBL/GenBank/DDBJ whole genome shotgun (WGS) entry which is preliminary data.</text>
</comment>
<name>A0A8T1MQU7_CLOSI</name>
<organism evidence="1 2">
    <name type="scientific">Clonorchis sinensis</name>
    <name type="common">Chinese liver fluke</name>
    <dbReference type="NCBI Taxonomy" id="79923"/>
    <lineage>
        <taxon>Eukaryota</taxon>
        <taxon>Metazoa</taxon>
        <taxon>Spiralia</taxon>
        <taxon>Lophotrochozoa</taxon>
        <taxon>Platyhelminthes</taxon>
        <taxon>Trematoda</taxon>
        <taxon>Digenea</taxon>
        <taxon>Opisthorchiida</taxon>
        <taxon>Opisthorchiata</taxon>
        <taxon>Opisthorchiidae</taxon>
        <taxon>Clonorchis</taxon>
    </lineage>
</organism>
<dbReference type="EMBL" id="NIRI02000042">
    <property type="protein sequence ID" value="KAG5451744.1"/>
    <property type="molecule type" value="Genomic_DNA"/>
</dbReference>